<name>A0A0A1ZKA0_PROMR</name>
<feature type="compositionally biased region" description="Polar residues" evidence="1">
    <location>
        <begin position="27"/>
        <end position="46"/>
    </location>
</feature>
<evidence type="ECO:0000313" key="2">
    <source>
        <dbReference type="EMBL" id="KGF88951.1"/>
    </source>
</evidence>
<dbReference type="AlphaFoldDB" id="A0A0A1ZKA0"/>
<reference evidence="3" key="1">
    <citation type="journal article" date="2014" name="Sci. Data">
        <title>Genomes of diverse isolates of the marine cyanobacterium Prochlorococcus.</title>
        <authorList>
            <person name="Biller S."/>
            <person name="Berube P."/>
            <person name="Thompson J."/>
            <person name="Kelly L."/>
            <person name="Roggensack S."/>
            <person name="Awad L."/>
            <person name="Roache-Johnson K."/>
            <person name="Ding H."/>
            <person name="Giovannoni S.J."/>
            <person name="Moore L.R."/>
            <person name="Chisholm S.W."/>
        </authorList>
    </citation>
    <scope>NUCLEOTIDE SEQUENCE [LARGE SCALE GENOMIC DNA]</scope>
    <source>
        <strain evidence="3">GP2</strain>
    </source>
</reference>
<sequence length="56" mass="6567">MNEFKEFLFLLLQKIKMPNIDEKKYSRNCNHSKGPSSNFNRSNQVLPTIVPPKGRM</sequence>
<feature type="region of interest" description="Disordered" evidence="1">
    <location>
        <begin position="26"/>
        <end position="56"/>
    </location>
</feature>
<dbReference type="EMBL" id="JNAH01000002">
    <property type="protein sequence ID" value="KGF88951.1"/>
    <property type="molecule type" value="Genomic_DNA"/>
</dbReference>
<evidence type="ECO:0000256" key="1">
    <source>
        <dbReference type="SAM" id="MobiDB-lite"/>
    </source>
</evidence>
<organism evidence="2 3">
    <name type="scientific">Prochlorococcus marinus str. GP2</name>
    <dbReference type="NCBI Taxonomy" id="59925"/>
    <lineage>
        <taxon>Bacteria</taxon>
        <taxon>Bacillati</taxon>
        <taxon>Cyanobacteriota</taxon>
        <taxon>Cyanophyceae</taxon>
        <taxon>Synechococcales</taxon>
        <taxon>Prochlorococcaceae</taxon>
        <taxon>Prochlorococcus</taxon>
    </lineage>
</organism>
<proteinExistence type="predicted"/>
<evidence type="ECO:0000313" key="3">
    <source>
        <dbReference type="Proteomes" id="UP000030598"/>
    </source>
</evidence>
<protein>
    <submittedName>
        <fullName evidence="2">Uncharacterized protein</fullName>
    </submittedName>
</protein>
<gene>
    <name evidence="2" type="ORF">EU91_0063</name>
</gene>
<comment type="caution">
    <text evidence="2">The sequence shown here is derived from an EMBL/GenBank/DDBJ whole genome shotgun (WGS) entry which is preliminary data.</text>
</comment>
<accession>A0A0A1ZKA0</accession>
<dbReference type="Proteomes" id="UP000030598">
    <property type="component" value="Unassembled WGS sequence"/>
</dbReference>